<accession>A0A413FFU6</accession>
<evidence type="ECO:0000259" key="4">
    <source>
        <dbReference type="Pfam" id="PF07687"/>
    </source>
</evidence>
<dbReference type="InterPro" id="IPR011650">
    <property type="entry name" value="Peptidase_M20_dimer"/>
</dbReference>
<dbReference type="InterPro" id="IPR051458">
    <property type="entry name" value="Cyt/Met_Dipeptidase"/>
</dbReference>
<feature type="domain" description="Peptidase M20 dimerisation" evidence="4">
    <location>
        <begin position="231"/>
        <end position="374"/>
    </location>
</feature>
<dbReference type="OrthoDB" id="9761532at2"/>
<keyword evidence="3 5" id="KW-0378">Hydrolase</keyword>
<dbReference type="AlphaFoldDB" id="A0A413FFU6"/>
<dbReference type="GO" id="GO:0006508">
    <property type="term" value="P:proteolysis"/>
    <property type="evidence" value="ECO:0007669"/>
    <property type="project" value="UniProtKB-KW"/>
</dbReference>
<proteinExistence type="predicted"/>
<dbReference type="InterPro" id="IPR002933">
    <property type="entry name" value="Peptidase_M20"/>
</dbReference>
<evidence type="ECO:0000256" key="1">
    <source>
        <dbReference type="ARBA" id="ARBA00022670"/>
    </source>
</evidence>
<keyword evidence="1" id="KW-0645">Protease</keyword>
<organism evidence="5 6">
    <name type="scientific">Enterocloster asparagiformis</name>
    <dbReference type="NCBI Taxonomy" id="333367"/>
    <lineage>
        <taxon>Bacteria</taxon>
        <taxon>Bacillati</taxon>
        <taxon>Bacillota</taxon>
        <taxon>Clostridia</taxon>
        <taxon>Lachnospirales</taxon>
        <taxon>Lachnospiraceae</taxon>
        <taxon>Enterocloster</taxon>
    </lineage>
</organism>
<dbReference type="Proteomes" id="UP000283880">
    <property type="component" value="Unassembled WGS sequence"/>
</dbReference>
<evidence type="ECO:0000256" key="3">
    <source>
        <dbReference type="ARBA" id="ARBA00022801"/>
    </source>
</evidence>
<dbReference type="GO" id="GO:0046872">
    <property type="term" value="F:metal ion binding"/>
    <property type="evidence" value="ECO:0007669"/>
    <property type="project" value="UniProtKB-KW"/>
</dbReference>
<keyword evidence="2" id="KW-0479">Metal-binding</keyword>
<comment type="caution">
    <text evidence="5">The sequence shown here is derived from an EMBL/GenBank/DDBJ whole genome shotgun (WGS) entry which is preliminary data.</text>
</comment>
<reference evidence="5 6" key="1">
    <citation type="submission" date="2018-08" db="EMBL/GenBank/DDBJ databases">
        <title>A genome reference for cultivated species of the human gut microbiota.</title>
        <authorList>
            <person name="Zou Y."/>
            <person name="Xue W."/>
            <person name="Luo G."/>
        </authorList>
    </citation>
    <scope>NUCLEOTIDE SEQUENCE [LARGE SCALE GENOMIC DNA]</scope>
    <source>
        <strain evidence="5 6">AF04-15</strain>
    </source>
</reference>
<evidence type="ECO:0000313" key="6">
    <source>
        <dbReference type="Proteomes" id="UP000283880"/>
    </source>
</evidence>
<sequence>MILDPQNTNVKREGNKMNQTNELLEAFRYVDQHFYEMLEEVQTACSFRSVASDKAGIEGAASYILQKMEQLGMEIQRHNVENGNPVLLGQKQGETDKTLFFYHHYDVVSEGAVDRWISPPFEPAVRDGRIWGRGVSDNKGALFCRLHALQAVLAVCGRLPVNVKVFAEGDEECLSPSLKALIRRQPETFREMCRADAIIWENSRNDEKNRPWASFGVGGSFGINLSVQSIREDAHSRMGVMLPNAAWRLVWALASLKNEQEEILIDGFYDDVAPVTEADRNILEAFPYEEEAVKERYGIDHFLLNKTGYELKERIYTQPSLTICGIDAGESAHGFRGIVPSRARARLSCRLMMNQRAEDVAALIEKHLKTHGFEDISVEIDGCVSPVRTPADIPLKEALTRAAALVYEKPLVIELAQLGGGPAGLFREAWPDIPIAGIGPANTGSSHHAPNENITLEHYKNAVKMVIALLFTY</sequence>
<evidence type="ECO:0000313" key="5">
    <source>
        <dbReference type="EMBL" id="RGX29571.1"/>
    </source>
</evidence>
<protein>
    <submittedName>
        <fullName evidence="5">M20/M25/M40 family metallo-hydrolase</fullName>
    </submittedName>
</protein>
<dbReference type="Pfam" id="PF01546">
    <property type="entry name" value="Peptidase_M20"/>
    <property type="match status" value="1"/>
</dbReference>
<dbReference type="Pfam" id="PF07687">
    <property type="entry name" value="M20_dimer"/>
    <property type="match status" value="1"/>
</dbReference>
<dbReference type="PANTHER" id="PTHR43270">
    <property type="entry name" value="BETA-ALA-HIS DIPEPTIDASE"/>
    <property type="match status" value="1"/>
</dbReference>
<dbReference type="Gene3D" id="3.30.70.360">
    <property type="match status" value="1"/>
</dbReference>
<dbReference type="EMBL" id="QSBM01000007">
    <property type="protein sequence ID" value="RGX29571.1"/>
    <property type="molecule type" value="Genomic_DNA"/>
</dbReference>
<name>A0A413FFU6_9FIRM</name>
<dbReference type="SUPFAM" id="SSF53187">
    <property type="entry name" value="Zn-dependent exopeptidases"/>
    <property type="match status" value="1"/>
</dbReference>
<dbReference type="PANTHER" id="PTHR43270:SF8">
    <property type="entry name" value="DI- AND TRIPEPTIDASE DUG2-RELATED"/>
    <property type="match status" value="1"/>
</dbReference>
<evidence type="ECO:0000256" key="2">
    <source>
        <dbReference type="ARBA" id="ARBA00022723"/>
    </source>
</evidence>
<gene>
    <name evidence="5" type="ORF">DWV29_10620</name>
</gene>
<dbReference type="GO" id="GO:0008233">
    <property type="term" value="F:peptidase activity"/>
    <property type="evidence" value="ECO:0007669"/>
    <property type="project" value="UniProtKB-KW"/>
</dbReference>
<dbReference type="Gene3D" id="3.40.630.10">
    <property type="entry name" value="Zn peptidases"/>
    <property type="match status" value="1"/>
</dbReference>